<sequence>MSVSVVIIALPVLVGIVEAFGAGAPMSSCLAFFPKHDGVNKQMCASPYWIEISASSFRPSQEINVTLMAPHGQTFIGFMLNVHRQAGDTEERLGSFINIFEDSTKARSCIGGKDNMVTHKDNSARKQVTVTWKSPAYEVGNVTFRAAFVKSYHVFWTDVTLQLPSQTNIKQSIVNKILAQQVNVDYDDCGKSMGCLLYPRYCGGLDCDVGLTYTMTNSNATFTFWARTEIQSYVSLGFSGDRLMGTDETISCTYDGTIVTFQHGNNPKYYNQRQYKRDQLSSMASTYRDGKLYCTFTRPHAMNVTEFSSEVTTYDLNNPYYVMVAWGHVYEDTAVMSKHKELPVTSLNPVQFNQYIIHRGDALPLLTQIHGILMLIAWIVFGGLTTVIARYYRPIFPGKTLIGTSVWFQIHRSAAIATFLLTAVAFVIIFIKVDGLTEVTELHGWLGIAVMSGVTLQLFGGLVRPSNNSPYRSMFNWIHWFLGKVIFLVAVASCFVVFDTGFLPHVQEKFGTIMTAVWIGLQVVWELVFEVCKRRRLGQNNKMDESTTSPTSNFLLVLYVITLLALVTLASLAIFFF</sequence>
<evidence type="ECO:0000256" key="12">
    <source>
        <dbReference type="ARBA" id="ARBA00022859"/>
    </source>
</evidence>
<dbReference type="AlphaFoldDB" id="A0A210PYC4"/>
<keyword evidence="9" id="KW-0399">Innate immunity</keyword>
<dbReference type="PROSITE" id="PS50939">
    <property type="entry name" value="CYTOCHROME_B561"/>
    <property type="match status" value="1"/>
</dbReference>
<dbReference type="SMART" id="SM00665">
    <property type="entry name" value="B561"/>
    <property type="match status" value="1"/>
</dbReference>
<keyword evidence="7" id="KW-0964">Secreted</keyword>
<keyword evidence="12" id="KW-0391">Immunity</keyword>
<dbReference type="InterPro" id="IPR006593">
    <property type="entry name" value="Cyt_b561/ferric_Rdtase_TM"/>
</dbReference>
<feature type="domain" description="DOMON" evidence="21">
    <location>
        <begin position="207"/>
        <end position="327"/>
    </location>
</feature>
<comment type="cofactor">
    <cofactor evidence="1">
        <name>heme b</name>
        <dbReference type="ChEBI" id="CHEBI:60344"/>
    </cofactor>
</comment>
<dbReference type="CDD" id="cd08760">
    <property type="entry name" value="Cyt_b561_FRRS1_like"/>
    <property type="match status" value="1"/>
</dbReference>
<evidence type="ECO:0000256" key="14">
    <source>
        <dbReference type="ARBA" id="ARBA00022989"/>
    </source>
</evidence>
<keyword evidence="13" id="KW-0249">Electron transport</keyword>
<dbReference type="OrthoDB" id="6418377at2759"/>
<dbReference type="GO" id="GO:0045087">
    <property type="term" value="P:innate immune response"/>
    <property type="evidence" value="ECO:0007669"/>
    <property type="project" value="UniProtKB-KW"/>
</dbReference>
<evidence type="ECO:0000256" key="1">
    <source>
        <dbReference type="ARBA" id="ARBA00001970"/>
    </source>
</evidence>
<keyword evidence="11 20" id="KW-0732">Signal</keyword>
<proteinExistence type="inferred from homology"/>
<reference evidence="24 25" key="1">
    <citation type="journal article" date="2017" name="Nat. Ecol. Evol.">
        <title>Scallop genome provides insights into evolution of bilaterian karyotype and development.</title>
        <authorList>
            <person name="Wang S."/>
            <person name="Zhang J."/>
            <person name="Jiao W."/>
            <person name="Li J."/>
            <person name="Xun X."/>
            <person name="Sun Y."/>
            <person name="Guo X."/>
            <person name="Huan P."/>
            <person name="Dong B."/>
            <person name="Zhang L."/>
            <person name="Hu X."/>
            <person name="Sun X."/>
            <person name="Wang J."/>
            <person name="Zhao C."/>
            <person name="Wang Y."/>
            <person name="Wang D."/>
            <person name="Huang X."/>
            <person name="Wang R."/>
            <person name="Lv J."/>
            <person name="Li Y."/>
            <person name="Zhang Z."/>
            <person name="Liu B."/>
            <person name="Lu W."/>
            <person name="Hui Y."/>
            <person name="Liang J."/>
            <person name="Zhou Z."/>
            <person name="Hou R."/>
            <person name="Li X."/>
            <person name="Liu Y."/>
            <person name="Li H."/>
            <person name="Ning X."/>
            <person name="Lin Y."/>
            <person name="Zhao L."/>
            <person name="Xing Q."/>
            <person name="Dou J."/>
            <person name="Li Y."/>
            <person name="Mao J."/>
            <person name="Guo H."/>
            <person name="Dou H."/>
            <person name="Li T."/>
            <person name="Mu C."/>
            <person name="Jiang W."/>
            <person name="Fu Q."/>
            <person name="Fu X."/>
            <person name="Miao Y."/>
            <person name="Liu J."/>
            <person name="Yu Q."/>
            <person name="Li R."/>
            <person name="Liao H."/>
            <person name="Li X."/>
            <person name="Kong Y."/>
            <person name="Jiang Z."/>
            <person name="Chourrout D."/>
            <person name="Li R."/>
            <person name="Bao Z."/>
        </authorList>
    </citation>
    <scope>NUCLEOTIDE SEQUENCE [LARGE SCALE GENOMIC DNA]</scope>
    <source>
        <strain evidence="24 25">PY_sf001</strain>
    </source>
</reference>
<evidence type="ECO:0000259" key="21">
    <source>
        <dbReference type="PROSITE" id="PS50836"/>
    </source>
</evidence>
<dbReference type="InterPro" id="IPR002861">
    <property type="entry name" value="Reeler_dom"/>
</dbReference>
<feature type="transmembrane region" description="Helical" evidence="19">
    <location>
        <begin position="475"/>
        <end position="498"/>
    </location>
</feature>
<dbReference type="Pfam" id="PF03188">
    <property type="entry name" value="Cytochrom_B561"/>
    <property type="match status" value="1"/>
</dbReference>
<feature type="transmembrane region" description="Helical" evidence="19">
    <location>
        <begin position="443"/>
        <end position="463"/>
    </location>
</feature>
<evidence type="ECO:0000256" key="19">
    <source>
        <dbReference type="SAM" id="Phobius"/>
    </source>
</evidence>
<dbReference type="PANTHER" id="PTHR45828:SF9">
    <property type="entry name" value="CELL WALL INTEGRITY AND STRESS RESPONSE COMPONENT 4-LIKE-RELATED"/>
    <property type="match status" value="1"/>
</dbReference>
<evidence type="ECO:0000256" key="6">
    <source>
        <dbReference type="ARBA" id="ARBA00022448"/>
    </source>
</evidence>
<dbReference type="GO" id="GO:0016020">
    <property type="term" value="C:membrane"/>
    <property type="evidence" value="ECO:0007669"/>
    <property type="project" value="UniProtKB-SubCell"/>
</dbReference>
<dbReference type="CDD" id="cd08544">
    <property type="entry name" value="Reeler"/>
    <property type="match status" value="1"/>
</dbReference>
<keyword evidence="10 19" id="KW-0812">Transmembrane</keyword>
<dbReference type="Pfam" id="PF03351">
    <property type="entry name" value="DOMON"/>
    <property type="match status" value="1"/>
</dbReference>
<comment type="subcellular location">
    <subcellularLocation>
        <location evidence="2">Membrane</location>
        <topology evidence="2">Multi-pass membrane protein</topology>
    </subcellularLocation>
    <subcellularLocation>
        <location evidence="3">Secreted</location>
    </subcellularLocation>
</comment>
<dbReference type="GO" id="GO:0005576">
    <property type="term" value="C:extracellular region"/>
    <property type="evidence" value="ECO:0007669"/>
    <property type="project" value="UniProtKB-SubCell"/>
</dbReference>
<accession>A0A210PYC4</accession>
<dbReference type="Gene3D" id="2.60.40.4060">
    <property type="entry name" value="Reeler domain"/>
    <property type="match status" value="1"/>
</dbReference>
<keyword evidence="6" id="KW-0813">Transport</keyword>
<dbReference type="CDD" id="cd09628">
    <property type="entry name" value="DOMON_SDR_2_like"/>
    <property type="match status" value="1"/>
</dbReference>
<evidence type="ECO:0000256" key="8">
    <source>
        <dbReference type="ARBA" id="ARBA00022529"/>
    </source>
</evidence>
<organism evidence="24 25">
    <name type="scientific">Mizuhopecten yessoensis</name>
    <name type="common">Japanese scallop</name>
    <name type="synonym">Patinopecten yessoensis</name>
    <dbReference type="NCBI Taxonomy" id="6573"/>
    <lineage>
        <taxon>Eukaryota</taxon>
        <taxon>Metazoa</taxon>
        <taxon>Spiralia</taxon>
        <taxon>Lophotrochozoa</taxon>
        <taxon>Mollusca</taxon>
        <taxon>Bivalvia</taxon>
        <taxon>Autobranchia</taxon>
        <taxon>Pteriomorphia</taxon>
        <taxon>Pectinida</taxon>
        <taxon>Pectinoidea</taxon>
        <taxon>Pectinidae</taxon>
        <taxon>Mizuhopecten</taxon>
    </lineage>
</organism>
<evidence type="ECO:0000256" key="3">
    <source>
        <dbReference type="ARBA" id="ARBA00004613"/>
    </source>
</evidence>
<evidence type="ECO:0000256" key="10">
    <source>
        <dbReference type="ARBA" id="ARBA00022692"/>
    </source>
</evidence>
<keyword evidence="8" id="KW-0929">Antimicrobial</keyword>
<evidence type="ECO:0000256" key="4">
    <source>
        <dbReference type="ARBA" id="ARBA00008501"/>
    </source>
</evidence>
<evidence type="ECO:0000256" key="20">
    <source>
        <dbReference type="SAM" id="SignalP"/>
    </source>
</evidence>
<evidence type="ECO:0000256" key="16">
    <source>
        <dbReference type="ARBA" id="ARBA00023022"/>
    </source>
</evidence>
<evidence type="ECO:0000256" key="18">
    <source>
        <dbReference type="ARBA" id="ARBA00023180"/>
    </source>
</evidence>
<feature type="transmembrane region" description="Helical" evidence="19">
    <location>
        <begin position="510"/>
        <end position="532"/>
    </location>
</feature>
<evidence type="ECO:0000313" key="25">
    <source>
        <dbReference type="Proteomes" id="UP000242188"/>
    </source>
</evidence>
<keyword evidence="18" id="KW-0325">Glycoprotein</keyword>
<evidence type="ECO:0000256" key="7">
    <source>
        <dbReference type="ARBA" id="ARBA00022525"/>
    </source>
</evidence>
<feature type="transmembrane region" description="Helical" evidence="19">
    <location>
        <begin position="413"/>
        <end position="431"/>
    </location>
</feature>
<dbReference type="Proteomes" id="UP000242188">
    <property type="component" value="Unassembled WGS sequence"/>
</dbReference>
<keyword evidence="16" id="KW-0044">Antibiotic</keyword>
<evidence type="ECO:0000256" key="15">
    <source>
        <dbReference type="ARBA" id="ARBA00023004"/>
    </source>
</evidence>
<keyword evidence="14 19" id="KW-1133">Transmembrane helix</keyword>
<dbReference type="GO" id="GO:0042742">
    <property type="term" value="P:defense response to bacterium"/>
    <property type="evidence" value="ECO:0007669"/>
    <property type="project" value="UniProtKB-KW"/>
</dbReference>
<dbReference type="EMBL" id="NEDP02005386">
    <property type="protein sequence ID" value="OWF41490.1"/>
    <property type="molecule type" value="Genomic_DNA"/>
</dbReference>
<name>A0A210PYC4_MIZYE</name>
<evidence type="ECO:0000256" key="11">
    <source>
        <dbReference type="ARBA" id="ARBA00022729"/>
    </source>
</evidence>
<evidence type="ECO:0000259" key="23">
    <source>
        <dbReference type="PROSITE" id="PS51019"/>
    </source>
</evidence>
<dbReference type="Gene3D" id="1.20.120.1770">
    <property type="match status" value="1"/>
</dbReference>
<evidence type="ECO:0000256" key="2">
    <source>
        <dbReference type="ARBA" id="ARBA00004141"/>
    </source>
</evidence>
<keyword evidence="15" id="KW-0408">Iron</keyword>
<comment type="similarity">
    <text evidence="4">Belongs to the insect defense protein family.</text>
</comment>
<evidence type="ECO:0000256" key="5">
    <source>
        <dbReference type="ARBA" id="ARBA00009195"/>
    </source>
</evidence>
<feature type="transmembrane region" description="Helical" evidence="19">
    <location>
        <begin position="553"/>
        <end position="576"/>
    </location>
</feature>
<feature type="signal peptide" evidence="20">
    <location>
        <begin position="1"/>
        <end position="19"/>
    </location>
</feature>
<dbReference type="InterPro" id="IPR051237">
    <property type="entry name" value="Ferric-chelate_Red/DefProt"/>
</dbReference>
<keyword evidence="17 19" id="KW-0472">Membrane</keyword>
<dbReference type="InterPro" id="IPR042307">
    <property type="entry name" value="Reeler_sf"/>
</dbReference>
<dbReference type="Pfam" id="PF02014">
    <property type="entry name" value="Reeler"/>
    <property type="match status" value="1"/>
</dbReference>
<comment type="caution">
    <text evidence="24">The sequence shown here is derived from an EMBL/GenBank/DDBJ whole genome shotgun (WGS) entry which is preliminary data.</text>
</comment>
<comment type="similarity">
    <text evidence="5">Belongs to the FRRS1 family.</text>
</comment>
<evidence type="ECO:0000256" key="13">
    <source>
        <dbReference type="ARBA" id="ARBA00022982"/>
    </source>
</evidence>
<dbReference type="PROSITE" id="PS51019">
    <property type="entry name" value="REELIN"/>
    <property type="match status" value="1"/>
</dbReference>
<feature type="domain" description="Cytochrome b561" evidence="22">
    <location>
        <begin position="333"/>
        <end position="535"/>
    </location>
</feature>
<evidence type="ECO:0000256" key="17">
    <source>
        <dbReference type="ARBA" id="ARBA00023136"/>
    </source>
</evidence>
<dbReference type="PROSITE" id="PS50836">
    <property type="entry name" value="DOMON"/>
    <property type="match status" value="1"/>
</dbReference>
<protein>
    <submittedName>
        <fullName evidence="24">Ferric-chelate reductase 1</fullName>
    </submittedName>
</protein>
<keyword evidence="25" id="KW-1185">Reference proteome</keyword>
<feature type="transmembrane region" description="Helical" evidence="19">
    <location>
        <begin position="372"/>
        <end position="392"/>
    </location>
</feature>
<evidence type="ECO:0000313" key="24">
    <source>
        <dbReference type="EMBL" id="OWF41490.1"/>
    </source>
</evidence>
<dbReference type="InterPro" id="IPR005018">
    <property type="entry name" value="DOMON_domain"/>
</dbReference>
<feature type="domain" description="Reelin" evidence="23">
    <location>
        <begin position="14"/>
        <end position="180"/>
    </location>
</feature>
<dbReference type="STRING" id="6573.A0A210PYC4"/>
<evidence type="ECO:0000256" key="9">
    <source>
        <dbReference type="ARBA" id="ARBA00022588"/>
    </source>
</evidence>
<evidence type="ECO:0000259" key="22">
    <source>
        <dbReference type="PROSITE" id="PS50939"/>
    </source>
</evidence>
<dbReference type="PANTHER" id="PTHR45828">
    <property type="entry name" value="CYTOCHROME B561/FERRIC REDUCTASE TRANSMEMBRANE"/>
    <property type="match status" value="1"/>
</dbReference>
<gene>
    <name evidence="24" type="ORF">KP79_PYT17379</name>
</gene>
<feature type="chain" id="PRO_5013188262" evidence="20">
    <location>
        <begin position="20"/>
        <end position="577"/>
    </location>
</feature>